<feature type="compositionally biased region" description="Basic residues" evidence="1">
    <location>
        <begin position="274"/>
        <end position="287"/>
    </location>
</feature>
<sequence>EGFEEGLREGFEGRRDAGAGRGPVGGSGARGGPSALRPAERRVLLRGAGRDLRDGLVYDGGLGAFGRRGHPADLPRLRGGLPDGRAGAVAARGASGAGRAPRDPRRVHDAAGGLRLRANDRALAPVRPRGLRRVLRLDPRLVVAHGGGDRRRRPCSPALLPIPVSRSTGGLRAVVHEHGPHAAPVRRGRLLGGRLPEGVALLRARHAPGFVPRGPARGRGGGPRVLGIPVRNARLLGRAEPARGRDGARLVPLRAHKPGHDPALRPARQEGARGVRRRWRPRLHRTSGRRDLRGLHPLPVRPLGHRPRRDRPRHLLRQKPRAYRTRRLLPPARGRPPLPAARQDGAL</sequence>
<feature type="compositionally biased region" description="Low complexity" evidence="1">
    <location>
        <begin position="83"/>
        <end position="99"/>
    </location>
</feature>
<organism evidence="2">
    <name type="scientific">uncultured Rubrobacteraceae bacterium</name>
    <dbReference type="NCBI Taxonomy" id="349277"/>
    <lineage>
        <taxon>Bacteria</taxon>
        <taxon>Bacillati</taxon>
        <taxon>Actinomycetota</taxon>
        <taxon>Rubrobacteria</taxon>
        <taxon>Rubrobacterales</taxon>
        <taxon>Rubrobacteraceae</taxon>
        <taxon>environmental samples</taxon>
    </lineage>
</organism>
<dbReference type="EMBL" id="CADCVI010000150">
    <property type="protein sequence ID" value="CAA9475676.1"/>
    <property type="molecule type" value="Genomic_DNA"/>
</dbReference>
<reference evidence="2" key="1">
    <citation type="submission" date="2020-02" db="EMBL/GenBank/DDBJ databases">
        <authorList>
            <person name="Meier V. D."/>
        </authorList>
    </citation>
    <scope>NUCLEOTIDE SEQUENCE</scope>
    <source>
        <strain evidence="2">AVDCRST_MAG25</strain>
    </source>
</reference>
<name>A0A6J4RK81_9ACTN</name>
<protein>
    <submittedName>
        <fullName evidence="2">Uncharacterized protein</fullName>
    </submittedName>
</protein>
<feature type="compositionally biased region" description="Basic and acidic residues" evidence="1">
    <location>
        <begin position="258"/>
        <end position="273"/>
    </location>
</feature>
<dbReference type="AlphaFoldDB" id="A0A6J4RK81"/>
<feature type="compositionally biased region" description="Basic residues" evidence="1">
    <location>
        <begin position="303"/>
        <end position="327"/>
    </location>
</feature>
<feature type="non-terminal residue" evidence="2">
    <location>
        <position position="347"/>
    </location>
</feature>
<feature type="region of interest" description="Disordered" evidence="1">
    <location>
        <begin position="253"/>
        <end position="347"/>
    </location>
</feature>
<feature type="compositionally biased region" description="Basic and acidic residues" evidence="1">
    <location>
        <begin position="1"/>
        <end position="18"/>
    </location>
</feature>
<feature type="non-terminal residue" evidence="2">
    <location>
        <position position="1"/>
    </location>
</feature>
<feature type="compositionally biased region" description="Gly residues" evidence="1">
    <location>
        <begin position="19"/>
        <end position="31"/>
    </location>
</feature>
<proteinExistence type="predicted"/>
<evidence type="ECO:0000313" key="2">
    <source>
        <dbReference type="EMBL" id="CAA9475676.1"/>
    </source>
</evidence>
<accession>A0A6J4RK81</accession>
<feature type="region of interest" description="Disordered" evidence="1">
    <location>
        <begin position="79"/>
        <end position="107"/>
    </location>
</feature>
<gene>
    <name evidence="2" type="ORF">AVDCRST_MAG25-2394</name>
</gene>
<feature type="region of interest" description="Disordered" evidence="1">
    <location>
        <begin position="1"/>
        <end position="38"/>
    </location>
</feature>
<evidence type="ECO:0000256" key="1">
    <source>
        <dbReference type="SAM" id="MobiDB-lite"/>
    </source>
</evidence>